<feature type="chain" id="PRO_5023142214" description="peptidylprolyl isomerase" evidence="4">
    <location>
        <begin position="21"/>
        <end position="228"/>
    </location>
</feature>
<gene>
    <name evidence="6" type="ORF">FRF71_02160</name>
</gene>
<dbReference type="InterPro" id="IPR044665">
    <property type="entry name" value="E_coli_cyclophilin_A-like"/>
</dbReference>
<dbReference type="PROSITE" id="PS50072">
    <property type="entry name" value="CSA_PPIASE_2"/>
    <property type="match status" value="1"/>
</dbReference>
<keyword evidence="7" id="KW-1185">Reference proteome</keyword>
<evidence type="ECO:0000256" key="2">
    <source>
        <dbReference type="ARBA" id="ARBA00023110"/>
    </source>
</evidence>
<dbReference type="AlphaFoldDB" id="A0A5B8S123"/>
<name>A0A5B8S123_9SPHN</name>
<dbReference type="InterPro" id="IPR029000">
    <property type="entry name" value="Cyclophilin-like_dom_sf"/>
</dbReference>
<feature type="signal peptide" evidence="4">
    <location>
        <begin position="1"/>
        <end position="20"/>
    </location>
</feature>
<dbReference type="PANTHER" id="PTHR43246">
    <property type="entry name" value="PEPTIDYL-PROLYL CIS-TRANS ISOMERASE CYP38, CHLOROPLASTIC"/>
    <property type="match status" value="1"/>
</dbReference>
<dbReference type="InterPro" id="IPR002130">
    <property type="entry name" value="Cyclophilin-type_PPIase_dom"/>
</dbReference>
<protein>
    <recommendedName>
        <fullName evidence="1">peptidylprolyl isomerase</fullName>
        <ecNumber evidence="1">5.2.1.8</ecNumber>
    </recommendedName>
</protein>
<keyword evidence="2" id="KW-0697">Rotamase</keyword>
<reference evidence="6 7" key="1">
    <citation type="journal article" date="2013" name="J. Microbiol. Biotechnol.">
        <title>Novosphingobium ginsenosidimutans sp. nov., with the ability to convert ginsenoside.</title>
        <authorList>
            <person name="Kim J.K."/>
            <person name="He D."/>
            <person name="Liu Q.M."/>
            <person name="Park H.Y."/>
            <person name="Jung M.S."/>
            <person name="Yoon M.H."/>
            <person name="Kim S.C."/>
            <person name="Im W.T."/>
        </authorList>
    </citation>
    <scope>NUCLEOTIDE SEQUENCE [LARGE SCALE GENOMIC DNA]</scope>
    <source>
        <strain evidence="6 7">FW-6</strain>
    </source>
</reference>
<evidence type="ECO:0000313" key="6">
    <source>
        <dbReference type="EMBL" id="QEA15033.1"/>
    </source>
</evidence>
<keyword evidence="3 6" id="KW-0413">Isomerase</keyword>
<organism evidence="6 7">
    <name type="scientific">Novosphingobium ginsenosidimutans</name>
    <dbReference type="NCBI Taxonomy" id="1176536"/>
    <lineage>
        <taxon>Bacteria</taxon>
        <taxon>Pseudomonadati</taxon>
        <taxon>Pseudomonadota</taxon>
        <taxon>Alphaproteobacteria</taxon>
        <taxon>Sphingomonadales</taxon>
        <taxon>Sphingomonadaceae</taxon>
        <taxon>Novosphingobium</taxon>
    </lineage>
</organism>
<evidence type="ECO:0000259" key="5">
    <source>
        <dbReference type="PROSITE" id="PS50072"/>
    </source>
</evidence>
<sequence length="228" mass="24355">MNRRFALLAIPALFVLAAAAPPKKAPAKRPVAAKPAPPLGDTVKIALVTELGMIELELDNKRAPITTQNFVRYVDLKKFDGIVFYRSMRLPWGDQPNGLIQGGLQGHPLKVLKPIAHEPTSLTGINHKAGTISMARHAPGTATADWSILLSDLPSLDADPKAAEPEAQAGFAAFGRVTQGMDVVRKIWDAPLSPIKGEGPLKGQMLEPPVKILSARRIADPPAPKPAS</sequence>
<feature type="domain" description="PPIase cyclophilin-type" evidence="5">
    <location>
        <begin position="49"/>
        <end position="217"/>
    </location>
</feature>
<accession>A0A5B8S123</accession>
<proteinExistence type="predicted"/>
<evidence type="ECO:0000256" key="3">
    <source>
        <dbReference type="ARBA" id="ARBA00023235"/>
    </source>
</evidence>
<dbReference type="GO" id="GO:0003755">
    <property type="term" value="F:peptidyl-prolyl cis-trans isomerase activity"/>
    <property type="evidence" value="ECO:0007669"/>
    <property type="project" value="UniProtKB-KW"/>
</dbReference>
<evidence type="ECO:0000256" key="4">
    <source>
        <dbReference type="SAM" id="SignalP"/>
    </source>
</evidence>
<dbReference type="KEGG" id="ngf:FRF71_02160"/>
<dbReference type="RefSeq" id="WP_147089014.1">
    <property type="nucleotide sequence ID" value="NZ_BAABJD010000002.1"/>
</dbReference>
<keyword evidence="4" id="KW-0732">Signal</keyword>
<dbReference type="EC" id="5.2.1.8" evidence="1"/>
<dbReference type="Proteomes" id="UP000321172">
    <property type="component" value="Chromosome"/>
</dbReference>
<evidence type="ECO:0000313" key="7">
    <source>
        <dbReference type="Proteomes" id="UP000321172"/>
    </source>
</evidence>
<dbReference type="OrthoDB" id="9807797at2"/>
<dbReference type="SUPFAM" id="SSF50891">
    <property type="entry name" value="Cyclophilin-like"/>
    <property type="match status" value="1"/>
</dbReference>
<dbReference type="Pfam" id="PF00160">
    <property type="entry name" value="Pro_isomerase"/>
    <property type="match status" value="1"/>
</dbReference>
<dbReference type="Gene3D" id="2.40.100.10">
    <property type="entry name" value="Cyclophilin-like"/>
    <property type="match status" value="1"/>
</dbReference>
<evidence type="ECO:0000256" key="1">
    <source>
        <dbReference type="ARBA" id="ARBA00013194"/>
    </source>
</evidence>
<dbReference type="EMBL" id="CP042345">
    <property type="protein sequence ID" value="QEA15033.1"/>
    <property type="molecule type" value="Genomic_DNA"/>
</dbReference>